<dbReference type="AlphaFoldDB" id="M4RSF6"/>
<dbReference type="EMBL" id="CP003837">
    <property type="protein sequence ID" value="AGH46476.1"/>
    <property type="molecule type" value="Genomic_DNA"/>
</dbReference>
<name>M4RSF6_9ALTE</name>
<dbReference type="KEGG" id="gps:C427_4374"/>
<proteinExistence type="predicted"/>
<organism evidence="1 2">
    <name type="scientific">Paraglaciecola psychrophila 170</name>
    <dbReference type="NCBI Taxonomy" id="1129794"/>
    <lineage>
        <taxon>Bacteria</taxon>
        <taxon>Pseudomonadati</taxon>
        <taxon>Pseudomonadota</taxon>
        <taxon>Gammaproteobacteria</taxon>
        <taxon>Alteromonadales</taxon>
        <taxon>Alteromonadaceae</taxon>
        <taxon>Paraglaciecola</taxon>
    </lineage>
</organism>
<protein>
    <submittedName>
        <fullName evidence="1">Uncharacterized protein</fullName>
    </submittedName>
</protein>
<dbReference type="PATRIC" id="fig|1129794.4.peg.4356"/>
<dbReference type="RefSeq" id="WP_015431187.1">
    <property type="nucleotide sequence ID" value="NC_020514.1"/>
</dbReference>
<gene>
    <name evidence="1" type="ORF">C427_4374</name>
</gene>
<evidence type="ECO:0000313" key="2">
    <source>
        <dbReference type="Proteomes" id="UP000011864"/>
    </source>
</evidence>
<evidence type="ECO:0000313" key="1">
    <source>
        <dbReference type="EMBL" id="AGH46476.1"/>
    </source>
</evidence>
<dbReference type="eggNOG" id="ENOG5033GJR">
    <property type="taxonomic scope" value="Bacteria"/>
</dbReference>
<keyword evidence="2" id="KW-1185">Reference proteome</keyword>
<reference evidence="1 2" key="1">
    <citation type="journal article" date="2013" name="Genome Announc.">
        <title>Complete Genome Sequence of Glaciecola psychrophila Strain 170T.</title>
        <authorList>
            <person name="Yin J."/>
            <person name="Chen J."/>
            <person name="Liu G."/>
            <person name="Yu Y."/>
            <person name="Song L."/>
            <person name="Wang X."/>
            <person name="Qu X."/>
        </authorList>
    </citation>
    <scope>NUCLEOTIDE SEQUENCE [LARGE SCALE GENOMIC DNA]</scope>
    <source>
        <strain evidence="1 2">170</strain>
    </source>
</reference>
<dbReference type="HOGENOM" id="CLU_2071158_0_0_6"/>
<dbReference type="Proteomes" id="UP000011864">
    <property type="component" value="Chromosome"/>
</dbReference>
<dbReference type="OrthoDB" id="6215236at2"/>
<sequence>MKRASFISIDDEDVDLILSFALEDEALGVRSLILMRTPKFESLVIEEERGVRVSLEGQETDEEDSMLVRVTLSSKDIEIATMTGIYKVDLSKVGKAELDSVYPFLQKMNFDNKFEISHA</sequence>
<accession>M4RSF6</accession>